<evidence type="ECO:0000313" key="3">
    <source>
        <dbReference type="Proteomes" id="UP000015103"/>
    </source>
</evidence>
<dbReference type="STRING" id="13249.T1HW96"/>
<feature type="compositionally biased region" description="Low complexity" evidence="1">
    <location>
        <begin position="646"/>
        <end position="658"/>
    </location>
</feature>
<feature type="region of interest" description="Disordered" evidence="1">
    <location>
        <begin position="1"/>
        <end position="42"/>
    </location>
</feature>
<feature type="region of interest" description="Disordered" evidence="1">
    <location>
        <begin position="628"/>
        <end position="659"/>
    </location>
</feature>
<dbReference type="AlphaFoldDB" id="T1HW96"/>
<dbReference type="VEuPathDB" id="VectorBase:RPRC008316"/>
<feature type="compositionally biased region" description="Basic and acidic residues" evidence="1">
    <location>
        <begin position="310"/>
        <end position="329"/>
    </location>
</feature>
<dbReference type="OMA" id="KNTRENY"/>
<evidence type="ECO:0008006" key="4">
    <source>
        <dbReference type="Google" id="ProtNLM"/>
    </source>
</evidence>
<name>T1HW96_RHOPR</name>
<feature type="compositionally biased region" description="Polar residues" evidence="1">
    <location>
        <begin position="521"/>
        <end position="532"/>
    </location>
</feature>
<dbReference type="eggNOG" id="ENOG502T907">
    <property type="taxonomic scope" value="Eukaryota"/>
</dbReference>
<dbReference type="EnsemblMetazoa" id="RPRC008316-RA">
    <property type="protein sequence ID" value="RPRC008316-PA"/>
    <property type="gene ID" value="RPRC008316"/>
</dbReference>
<dbReference type="Proteomes" id="UP000015103">
    <property type="component" value="Unassembled WGS sequence"/>
</dbReference>
<feature type="compositionally biased region" description="Polar residues" evidence="1">
    <location>
        <begin position="8"/>
        <end position="25"/>
    </location>
</feature>
<accession>T1HW96</accession>
<dbReference type="EMBL" id="ACPB03008411">
    <property type="status" value="NOT_ANNOTATED_CDS"/>
    <property type="molecule type" value="Genomic_DNA"/>
</dbReference>
<dbReference type="InParanoid" id="T1HW96"/>
<feature type="region of interest" description="Disordered" evidence="1">
    <location>
        <begin position="494"/>
        <end position="532"/>
    </location>
</feature>
<dbReference type="HOGENOM" id="CLU_363422_0_0_1"/>
<evidence type="ECO:0000256" key="1">
    <source>
        <dbReference type="SAM" id="MobiDB-lite"/>
    </source>
</evidence>
<feature type="compositionally biased region" description="Basic and acidic residues" evidence="1">
    <location>
        <begin position="399"/>
        <end position="410"/>
    </location>
</feature>
<feature type="compositionally biased region" description="Basic and acidic residues" evidence="1">
    <location>
        <begin position="337"/>
        <end position="354"/>
    </location>
</feature>
<sequence>MEDHENEQNSNSKNPGSSLEITSARSRLLAEDEGRSSNQSFPDEIDEYLKKVSLDVSSNLKLQKEHQSLTDLLASYKRLSKRIQRESLQQSNKIDKSTSEIVHGKSKQIKPALPEIYAALRPDLYKDVREEEKKRFITNLAKKRFYTQAEKNLPPHTISPIYILQDKRQNEKDRFCKLVSSAASNPVGVVTKTSKSLKTFKNPSFSVENIREKEKDRLAKIFASSPLIFTKTGRKPIQSAQLVETLGDTTDDGTLMLQRTQREGADMCKSPCNQENINPQTGISVKSMVRVGEYSPLNGNHRGKTTLGIGEHEEQRKQLTEERRKEYKHLMATSQKLTKDFEKASVRRVEDFPPRPRMSSASTQTDSEDSSNSFQETSLEEFDTPENSLTSSPRRRRRMDFSPRDEKMKQAAYARELRKQIEEKNRLEEERKLREKQEEELIEKRAQEQAERLRLEYVKEQNKKYDWMQQRKIQDETLRKRLLELELESKELKKQERQKKLLQTEESENRTTRSRKVSQKRFPSQSPNNLISTRNRIEFPTSVGSFLRSPVLDVAPLLDADRQNVLPAKASELRRGYSESDEAAALALGPGVNLLSSNYVSNDEIMGSTEERLSLKSVIKEEKSNFPRERYVPSIGHTSQRSVNHQQSSSGSSLGQEQAEVAGLLNSPDNHFVPSNWVCSNQNETNRPPSPVIPALQTDMLLKRNSKLFDEKWKVPTCPVNGMSKSEEIERSNKQESSQRSILTQLGEFRRKLALEHQLLEQRLKKNDF</sequence>
<protein>
    <recommendedName>
        <fullName evidence="4">CCDC66 domain-containing protein</fullName>
    </recommendedName>
</protein>
<evidence type="ECO:0000313" key="2">
    <source>
        <dbReference type="EnsemblMetazoa" id="RPRC008316-PA"/>
    </source>
</evidence>
<feature type="region of interest" description="Disordered" evidence="1">
    <location>
        <begin position="295"/>
        <end position="410"/>
    </location>
</feature>
<feature type="compositionally biased region" description="Basic and acidic residues" evidence="1">
    <location>
        <begin position="494"/>
        <end position="511"/>
    </location>
</feature>
<reference evidence="2" key="1">
    <citation type="submission" date="2015-05" db="UniProtKB">
        <authorList>
            <consortium name="EnsemblMetazoa"/>
        </authorList>
    </citation>
    <scope>IDENTIFICATION</scope>
</reference>
<keyword evidence="3" id="KW-1185">Reference proteome</keyword>
<feature type="compositionally biased region" description="Polar residues" evidence="1">
    <location>
        <begin position="636"/>
        <end position="645"/>
    </location>
</feature>
<organism evidence="2 3">
    <name type="scientific">Rhodnius prolixus</name>
    <name type="common">Triatomid bug</name>
    <dbReference type="NCBI Taxonomy" id="13249"/>
    <lineage>
        <taxon>Eukaryota</taxon>
        <taxon>Metazoa</taxon>
        <taxon>Ecdysozoa</taxon>
        <taxon>Arthropoda</taxon>
        <taxon>Hexapoda</taxon>
        <taxon>Insecta</taxon>
        <taxon>Pterygota</taxon>
        <taxon>Neoptera</taxon>
        <taxon>Paraneoptera</taxon>
        <taxon>Hemiptera</taxon>
        <taxon>Heteroptera</taxon>
        <taxon>Panheteroptera</taxon>
        <taxon>Cimicomorpha</taxon>
        <taxon>Reduviidae</taxon>
        <taxon>Triatominae</taxon>
        <taxon>Rhodnius</taxon>
    </lineage>
</organism>
<feature type="compositionally biased region" description="Polar residues" evidence="1">
    <location>
        <begin position="359"/>
        <end position="377"/>
    </location>
</feature>
<proteinExistence type="predicted"/>